<evidence type="ECO:0000313" key="2">
    <source>
        <dbReference type="Proteomes" id="UP001522662"/>
    </source>
</evidence>
<accession>A0ABT0D137</accession>
<gene>
    <name evidence="1" type="ORF">MKJ03_12205</name>
</gene>
<evidence type="ECO:0000313" key="1">
    <source>
        <dbReference type="EMBL" id="MCJ8239096.1"/>
    </source>
</evidence>
<dbReference type="EMBL" id="JALAYX010000003">
    <property type="protein sequence ID" value="MCJ8239096.1"/>
    <property type="molecule type" value="Genomic_DNA"/>
</dbReference>
<dbReference type="Proteomes" id="UP001522662">
    <property type="component" value="Unassembled WGS sequence"/>
</dbReference>
<reference evidence="1 2" key="1">
    <citation type="submission" date="2022-03" db="EMBL/GenBank/DDBJ databases">
        <title>Rhizobium SSM4.3 sp. nov., isolated from Sediment (Gouqi Island).</title>
        <authorList>
            <person name="Chen G."/>
        </authorList>
    </citation>
    <scope>NUCLEOTIDE SEQUENCE [LARGE SCALE GENOMIC DNA]</scope>
    <source>
        <strain evidence="1 2">SSM4.3</strain>
    </source>
</reference>
<protein>
    <submittedName>
        <fullName evidence="1">Uncharacterized protein</fullName>
    </submittedName>
</protein>
<sequence>MSVFPDRDSVAAKIASMQEPDQAFLKLIFENPAQDDALLEGLCLYLDIASESRFLNSLKLERNGEWIGLNAPTRLQIRLMEAARSSQHPAFTSFRAGLARSGGLERAYPKAAV</sequence>
<comment type="caution">
    <text evidence="1">The sequence shown here is derived from an EMBL/GenBank/DDBJ whole genome shotgun (WGS) entry which is preliminary data.</text>
</comment>
<proteinExistence type="predicted"/>
<keyword evidence="2" id="KW-1185">Reference proteome</keyword>
<dbReference type="RefSeq" id="WP_245136824.1">
    <property type="nucleotide sequence ID" value="NZ_CP128477.1"/>
</dbReference>
<organism evidence="1 2">
    <name type="scientific">Peteryoungia algae</name>
    <dbReference type="NCBI Taxonomy" id="2919917"/>
    <lineage>
        <taxon>Bacteria</taxon>
        <taxon>Pseudomonadati</taxon>
        <taxon>Pseudomonadota</taxon>
        <taxon>Alphaproteobacteria</taxon>
        <taxon>Hyphomicrobiales</taxon>
        <taxon>Rhizobiaceae</taxon>
        <taxon>Peteryoungia</taxon>
    </lineage>
</organism>
<name>A0ABT0D137_9HYPH</name>